<comment type="caution">
    <text evidence="1">The sequence shown here is derived from an EMBL/GenBank/DDBJ whole genome shotgun (WGS) entry which is preliminary data.</text>
</comment>
<proteinExistence type="predicted"/>
<organism evidence="1 2">
    <name type="scientific">Imbroritus primus</name>
    <dbReference type="NCBI Taxonomy" id="3058603"/>
    <lineage>
        <taxon>Bacteria</taxon>
        <taxon>Pseudomonadati</taxon>
        <taxon>Pseudomonadota</taxon>
        <taxon>Betaproteobacteria</taxon>
        <taxon>Burkholderiales</taxon>
        <taxon>Burkholderiaceae</taxon>
        <taxon>Imbroritus</taxon>
    </lineage>
</organism>
<reference evidence="1" key="1">
    <citation type="submission" date="2019-05" db="EMBL/GenBank/DDBJ databases">
        <title>Revised genome assembly of Burkholderiaceae (previously Ralstonia) sp. PBA.</title>
        <authorList>
            <person name="Gan H.M."/>
        </authorList>
    </citation>
    <scope>NUCLEOTIDE SEQUENCE</scope>
    <source>
        <strain evidence="1">PBA</strain>
    </source>
</reference>
<protein>
    <submittedName>
        <fullName evidence="1">Rod shape-determining protein MreC</fullName>
    </submittedName>
</protein>
<gene>
    <name evidence="1" type="primary">mreC</name>
    <name evidence="1" type="ORF">MW7_013550</name>
</gene>
<sequence>MEYSPPPLFKQGISAILRLIIFLMIALALLVVDARMHTLGVVRQAVSVVLYPLERMVLIPRDAWRTSAEYLKSSATLVADNQALREHAAEQSQQALHARQMEAENKRLRALLDLQQQAAVPMLAAEVLSDARDPYSESLIINRGSRAGVVAGSPVVDDAGVVGQVTRVMPFESQVTLVTDKDQAIPVQVVRNGIRSIAVGSSRRGALELRFMPAAADLQEGDLLVTSGLDGVYPPGLPVARISRIERRADTAFSRVICTPVAGVKAHRHLLIVQKPAAPAGAAASAPTAAAASAPAVAPASTPAAREKRR</sequence>
<evidence type="ECO:0000313" key="1">
    <source>
        <dbReference type="EMBL" id="TMS56991.1"/>
    </source>
</evidence>
<keyword evidence="2" id="KW-1185">Reference proteome</keyword>
<dbReference type="Proteomes" id="UP000004277">
    <property type="component" value="Unassembled WGS sequence"/>
</dbReference>
<evidence type="ECO:0000313" key="2">
    <source>
        <dbReference type="Proteomes" id="UP000004277"/>
    </source>
</evidence>
<dbReference type="EMBL" id="AKCV02000025">
    <property type="protein sequence ID" value="TMS56991.1"/>
    <property type="molecule type" value="Genomic_DNA"/>
</dbReference>
<accession>A0ACD3SL87</accession>
<name>A0ACD3SL87_9BURK</name>